<feature type="domain" description="ORC1/DEAH AAA+ ATPase" evidence="1">
    <location>
        <begin position="187"/>
        <end position="237"/>
    </location>
</feature>
<name>A0AAW6E6U0_9FIRM</name>
<dbReference type="SUPFAM" id="SSF52540">
    <property type="entry name" value="P-loop containing nucleoside triphosphate hydrolases"/>
    <property type="match status" value="1"/>
</dbReference>
<dbReference type="RefSeq" id="WP_195389172.1">
    <property type="nucleotide sequence ID" value="NZ_JADNGL010000034.1"/>
</dbReference>
<dbReference type="GO" id="GO:0016887">
    <property type="term" value="F:ATP hydrolysis activity"/>
    <property type="evidence" value="ECO:0007669"/>
    <property type="project" value="InterPro"/>
</dbReference>
<evidence type="ECO:0000259" key="1">
    <source>
        <dbReference type="Pfam" id="PF13401"/>
    </source>
</evidence>
<dbReference type="EMBL" id="JAQMLV010000014">
    <property type="protein sequence ID" value="MDB8745488.1"/>
    <property type="molecule type" value="Genomic_DNA"/>
</dbReference>
<accession>A0AAW6E6U0</accession>
<reference evidence="2" key="1">
    <citation type="submission" date="2023-01" db="EMBL/GenBank/DDBJ databases">
        <title>Human gut microbiome strain richness.</title>
        <authorList>
            <person name="Chen-Liaw A."/>
        </authorList>
    </citation>
    <scope>NUCLEOTIDE SEQUENCE</scope>
    <source>
        <strain evidence="2">1001275st1_F4_1001275B_160808</strain>
    </source>
</reference>
<comment type="caution">
    <text evidence="2">The sequence shown here is derived from an EMBL/GenBank/DDBJ whole genome shotgun (WGS) entry which is preliminary data.</text>
</comment>
<evidence type="ECO:0000313" key="2">
    <source>
        <dbReference type="EMBL" id="MDB8745488.1"/>
    </source>
</evidence>
<dbReference type="AlphaFoldDB" id="A0AAW6E6U0"/>
<dbReference type="InterPro" id="IPR027417">
    <property type="entry name" value="P-loop_NTPase"/>
</dbReference>
<dbReference type="Proteomes" id="UP001211015">
    <property type="component" value="Unassembled WGS sequence"/>
</dbReference>
<dbReference type="InterPro" id="IPR049945">
    <property type="entry name" value="AAA_22"/>
</dbReference>
<dbReference type="Pfam" id="PF13401">
    <property type="entry name" value="AAA_22"/>
    <property type="match status" value="1"/>
</dbReference>
<proteinExistence type="predicted"/>
<protein>
    <recommendedName>
        <fullName evidence="1">ORC1/DEAH AAA+ ATPase domain-containing protein</fullName>
    </recommendedName>
</protein>
<gene>
    <name evidence="2" type="ORF">PNU62_10705</name>
</gene>
<evidence type="ECO:0000313" key="3">
    <source>
        <dbReference type="Proteomes" id="UP001211015"/>
    </source>
</evidence>
<organism evidence="2 3">
    <name type="scientific">Ruminococcus bicirculans</name>
    <name type="common">ex Wegman et al. 2014</name>
    <dbReference type="NCBI Taxonomy" id="1160721"/>
    <lineage>
        <taxon>Bacteria</taxon>
        <taxon>Bacillati</taxon>
        <taxon>Bacillota</taxon>
        <taxon>Clostridia</taxon>
        <taxon>Eubacteriales</taxon>
        <taxon>Oscillospiraceae</taxon>
        <taxon>Ruminococcus</taxon>
    </lineage>
</organism>
<sequence>MYFDSYKYAGIFEKLACRIIEKEISEKILVSGTTQKTRDHGIDSIIYTTKNYITIEAKLRKSSSSLGLKDIASSVIFYLLRLNDKHYIVSNVYLTADTIKVLDRLNSTKGTVISYIDGDSTINTLKEIKDTLDADERELADILLQQFDNAPKRINSSPADRDAGKTKTAQLESQQKLLRSVIAELMSGRKCVILSGKTGTGKSSILNEITEQIKQNYNTIFIDCQKYCTIEAFMYQVSNLEIGIDINHLISEYITLSENFEDSNSLVNIKSNNILKTLAQVLSTNKYADNIKFIAKEYINNLVERFNIGNLYIFIDNYSSASPELADFIASYIISSVENLKFFIIQDTDIESANSNISEISKFPVNAERFKELHICDYDSDETDNFISFLRPDLPKSTKKQLYSQFGGNLLMIKLALDEMKNKKIYEPSLLRPSKCEQIYDFRIKNYAKSDDMYVKAFFVCWILNSQIPRDLLNSLGKSDINSMLKRTGLFNESNTSLSLCNPCVYKVISTYYTYNSELLYYQIKEFADAFNAFKLTPIEQIRVKFFSRSNDFVEFADQNIALFENKSEYNNVLETRTLIFLYTNKNDTQNYIEAAANLLYTSIDHTTYILDLDVLIQKISDFFKEYFEETDIFHLYDKFDDTMKTTVSNARIKYVLYLYFNSTHKNDFKQANSDLDIPNKYLLHCDDPILVSKLIRFQAICQKEMGNREKFFEILRDGVMRFPHNKYLTAVYSANIVAAMNYSDPQKAVDIIDKEALPAAHSTDKQLELWILNDKLINSLFIRRYDEELFENDYRSVIFMSERLCSIKDQARAENTYGAFQLKMHNNRSLACEYFKSAFYLICRHVNNFIAFYFGVNYISMIPTTQKEEFEYIADILITWCQNNIKYIINKINDPSTLPQNNKLIMALYSLENALKKRKDYRYKLIADMSSLSDIFANKISMSETFYIRNIPIILF</sequence>
<dbReference type="Gene3D" id="3.40.50.300">
    <property type="entry name" value="P-loop containing nucleotide triphosphate hydrolases"/>
    <property type="match status" value="1"/>
</dbReference>